<dbReference type="InterPro" id="IPR028082">
    <property type="entry name" value="Peripla_BP_I"/>
</dbReference>
<name>A0AA96F6X9_9MICO</name>
<evidence type="ECO:0000256" key="2">
    <source>
        <dbReference type="ARBA" id="ARBA00022729"/>
    </source>
</evidence>
<dbReference type="GO" id="GO:0030288">
    <property type="term" value="C:outer membrane-bounded periplasmic space"/>
    <property type="evidence" value="ECO:0007669"/>
    <property type="project" value="TreeGrafter"/>
</dbReference>
<keyword evidence="6" id="KW-1185">Reference proteome</keyword>
<protein>
    <submittedName>
        <fullName evidence="5">Sugar ABC transporter substrate-binding protein</fullName>
    </submittedName>
</protein>
<reference evidence="5 6" key="1">
    <citation type="submission" date="2023-09" db="EMBL/GenBank/DDBJ databases">
        <title>Demequina sp. a novel bacteria isolated from Capsicum annuum.</title>
        <authorList>
            <person name="Humaira Z."/>
            <person name="Lee J."/>
            <person name="Cho D."/>
        </authorList>
    </citation>
    <scope>NUCLEOTIDE SEQUENCE [LARGE SCALE GENOMIC DNA]</scope>
    <source>
        <strain evidence="5 6">OYTSA14</strain>
    </source>
</reference>
<dbReference type="InterPro" id="IPR025997">
    <property type="entry name" value="SBP_2_dom"/>
</dbReference>
<sequence>MRKTLPGLIALAAAGSLALSACASDRGDTAAEGSTGSSSGSDSGICIPDGSVIGVALPQKTSENWVLAEQLFNDGLTEAGFDPIVQFGNSGVTEQQNQIDSMVEQGAKVIVVGAIDGSQLGTQLESAKDSGATVIAYDRLVKNTEAVDAYIAFDNYQVGVLQGTALLDGLKERKGDGPYNIELIAGSSDDANSTPFFEGAMSVLQPKIDDGTLTVVSGQTTFEQAATQGWKAENAQKRMDTILSGYYSGDVALDGILSPNDTLARAALTAVEQAGKDVPVITGQDSEVESVKSIMAGVQYSTIYKDTRELVQQTIDSIVDLQNCGDIPINDTTQYDNGVKVVPAYLLTPVIVTKANAAEVYANDPTLGPIVAGTE</sequence>
<feature type="domain" description="Periplasmic binding protein" evidence="4">
    <location>
        <begin position="53"/>
        <end position="322"/>
    </location>
</feature>
<dbReference type="RefSeq" id="WP_313498904.1">
    <property type="nucleotide sequence ID" value="NZ_CP134879.1"/>
</dbReference>
<dbReference type="PANTHER" id="PTHR30036:SF1">
    <property type="entry name" value="D-XYLOSE-BINDING PERIPLASMIC PROTEIN"/>
    <property type="match status" value="1"/>
</dbReference>
<dbReference type="PROSITE" id="PS51257">
    <property type="entry name" value="PROKAR_LIPOPROTEIN"/>
    <property type="match status" value="1"/>
</dbReference>
<evidence type="ECO:0000313" key="5">
    <source>
        <dbReference type="EMBL" id="WNM24729.1"/>
    </source>
</evidence>
<evidence type="ECO:0000256" key="3">
    <source>
        <dbReference type="SAM" id="SignalP"/>
    </source>
</evidence>
<dbReference type="EMBL" id="CP134879">
    <property type="protein sequence ID" value="WNM24729.1"/>
    <property type="molecule type" value="Genomic_DNA"/>
</dbReference>
<proteinExistence type="predicted"/>
<organism evidence="5 6">
    <name type="scientific">Demequina capsici</name>
    <dbReference type="NCBI Taxonomy" id="3075620"/>
    <lineage>
        <taxon>Bacteria</taxon>
        <taxon>Bacillati</taxon>
        <taxon>Actinomycetota</taxon>
        <taxon>Actinomycetes</taxon>
        <taxon>Micrococcales</taxon>
        <taxon>Demequinaceae</taxon>
        <taxon>Demequina</taxon>
    </lineage>
</organism>
<dbReference type="Proteomes" id="UP001304125">
    <property type="component" value="Chromosome"/>
</dbReference>
<evidence type="ECO:0000256" key="1">
    <source>
        <dbReference type="ARBA" id="ARBA00004196"/>
    </source>
</evidence>
<dbReference type="PANTHER" id="PTHR30036">
    <property type="entry name" value="D-XYLOSE-BINDING PERIPLASMIC PROTEIN"/>
    <property type="match status" value="1"/>
</dbReference>
<keyword evidence="2 3" id="KW-0732">Signal</keyword>
<dbReference type="SUPFAM" id="SSF53822">
    <property type="entry name" value="Periplasmic binding protein-like I"/>
    <property type="match status" value="1"/>
</dbReference>
<feature type="signal peptide" evidence="3">
    <location>
        <begin position="1"/>
        <end position="23"/>
    </location>
</feature>
<dbReference type="AlphaFoldDB" id="A0AA96F6X9"/>
<comment type="subcellular location">
    <subcellularLocation>
        <location evidence="1">Cell envelope</location>
    </subcellularLocation>
</comment>
<dbReference type="InterPro" id="IPR050555">
    <property type="entry name" value="Bact_Solute-Bind_Prot2"/>
</dbReference>
<accession>A0AA96F6X9</accession>
<feature type="chain" id="PRO_5041723050" evidence="3">
    <location>
        <begin position="24"/>
        <end position="375"/>
    </location>
</feature>
<dbReference type="Gene3D" id="3.40.50.2300">
    <property type="match status" value="2"/>
</dbReference>
<dbReference type="Pfam" id="PF13407">
    <property type="entry name" value="Peripla_BP_4"/>
    <property type="match status" value="1"/>
</dbReference>
<evidence type="ECO:0000259" key="4">
    <source>
        <dbReference type="Pfam" id="PF13407"/>
    </source>
</evidence>
<dbReference type="GO" id="GO:0030246">
    <property type="term" value="F:carbohydrate binding"/>
    <property type="evidence" value="ECO:0007669"/>
    <property type="project" value="TreeGrafter"/>
</dbReference>
<evidence type="ECO:0000313" key="6">
    <source>
        <dbReference type="Proteomes" id="UP001304125"/>
    </source>
</evidence>
<gene>
    <name evidence="5" type="primary">chvE</name>
    <name evidence="5" type="ORF">RN606_00845</name>
</gene>
<dbReference type="CDD" id="cd19994">
    <property type="entry name" value="PBP1_ChvE"/>
    <property type="match status" value="1"/>
</dbReference>